<keyword evidence="2 3" id="KW-0040">ANK repeat</keyword>
<dbReference type="GO" id="GO:0005737">
    <property type="term" value="C:cytoplasm"/>
    <property type="evidence" value="ECO:0007669"/>
    <property type="project" value="TreeGrafter"/>
</dbReference>
<feature type="repeat" description="ANK" evidence="3">
    <location>
        <begin position="504"/>
        <end position="536"/>
    </location>
</feature>
<dbReference type="InterPro" id="IPR041249">
    <property type="entry name" value="HEPN_DZIP3"/>
</dbReference>
<keyword evidence="1" id="KW-0677">Repeat</keyword>
<evidence type="ECO:0000259" key="4">
    <source>
        <dbReference type="Pfam" id="PF18738"/>
    </source>
</evidence>
<sequence>MAAISREVSNYIKIALLVLRISPKAVRVKFDIEFHPERLRKTLDENFRKLQELYQRKRILSKEQWNLLFPSKGKGEISSQNFDITLMMLLIRNLTEITISSILPLPFQMGLGDDLSRIHFYRNKIAHVDDATLSDTEFTKYWEDITQNSDWQHLENKVMELTDKMSNLEEEQEDPIPKNIRVIINKQIEGWKRKDNCYDDIFQWLLCNDVNVNQRREDGVTALIMASAYGYLDIVTMLLRHNPDVNLSSVNKATALYMACQNNHLFVVEELLKYDINVDLCDEKHQSPLFIACRSGWNAMVKQLLRKSPNVNQDSNDGLNSLHVACLLGHTAVVTLLLASKNVDININARDVNGYTPLFNACFQNFTEIASILINAKADVDIQTSNGATALCLAVGYNNIETTELLLTNNASWQIGFQNRQQLIDAMLKHTDITLESVKEEIRNFVVKNASPTVIDYVNKQSDDYLFNAMAGSSPLHIASFMGHTNIVSCLLNFGAYVDFAKEDGTTPLFFACELGHDDIVRLLLDNEAEVNIRRQDTRSPLDIAEYNGHRSVVTMLRERRVD</sequence>
<comment type="caution">
    <text evidence="5">The sequence shown here is derived from an EMBL/GenBank/DDBJ whole genome shotgun (WGS) entry which is preliminary data.</text>
</comment>
<dbReference type="PRINTS" id="PR01415">
    <property type="entry name" value="ANKYRIN"/>
</dbReference>
<evidence type="ECO:0000313" key="6">
    <source>
        <dbReference type="Proteomes" id="UP000683360"/>
    </source>
</evidence>
<dbReference type="InterPro" id="IPR036770">
    <property type="entry name" value="Ankyrin_rpt-contain_sf"/>
</dbReference>
<dbReference type="Pfam" id="PF13606">
    <property type="entry name" value="Ank_3"/>
    <property type="match status" value="1"/>
</dbReference>
<dbReference type="OrthoDB" id="10013686at2759"/>
<dbReference type="Pfam" id="PF12796">
    <property type="entry name" value="Ank_2"/>
    <property type="match status" value="3"/>
</dbReference>
<feature type="repeat" description="ANK" evidence="3">
    <location>
        <begin position="251"/>
        <end position="283"/>
    </location>
</feature>
<evidence type="ECO:0000256" key="3">
    <source>
        <dbReference type="PROSITE-ProRule" id="PRU00023"/>
    </source>
</evidence>
<keyword evidence="6" id="KW-1185">Reference proteome</keyword>
<dbReference type="Gene3D" id="1.25.40.20">
    <property type="entry name" value="Ankyrin repeat-containing domain"/>
    <property type="match status" value="2"/>
</dbReference>
<organism evidence="5 6">
    <name type="scientific">Mytilus edulis</name>
    <name type="common">Blue mussel</name>
    <dbReference type="NCBI Taxonomy" id="6550"/>
    <lineage>
        <taxon>Eukaryota</taxon>
        <taxon>Metazoa</taxon>
        <taxon>Spiralia</taxon>
        <taxon>Lophotrochozoa</taxon>
        <taxon>Mollusca</taxon>
        <taxon>Bivalvia</taxon>
        <taxon>Autobranchia</taxon>
        <taxon>Pteriomorphia</taxon>
        <taxon>Mytilida</taxon>
        <taxon>Mytiloidea</taxon>
        <taxon>Mytilidae</taxon>
        <taxon>Mytilinae</taxon>
        <taxon>Mytilus</taxon>
    </lineage>
</organism>
<dbReference type="Pfam" id="PF18738">
    <property type="entry name" value="HEPN_DZIP3"/>
    <property type="match status" value="1"/>
</dbReference>
<feature type="repeat" description="ANK" evidence="3">
    <location>
        <begin position="317"/>
        <end position="350"/>
    </location>
</feature>
<dbReference type="PANTHER" id="PTHR24198:SF165">
    <property type="entry name" value="ANKYRIN REPEAT-CONTAINING PROTEIN-RELATED"/>
    <property type="match status" value="1"/>
</dbReference>
<feature type="domain" description="DZIP3-like HEPN" evidence="4">
    <location>
        <begin position="36"/>
        <end position="148"/>
    </location>
</feature>
<accession>A0A8S3TFX2</accession>
<dbReference type="Proteomes" id="UP000683360">
    <property type="component" value="Unassembled WGS sequence"/>
</dbReference>
<dbReference type="PROSITE" id="PS50088">
    <property type="entry name" value="ANK_REPEAT"/>
    <property type="match status" value="6"/>
</dbReference>
<gene>
    <name evidence="5" type="ORF">MEDL_43263</name>
</gene>
<evidence type="ECO:0000313" key="5">
    <source>
        <dbReference type="EMBL" id="CAG2230421.1"/>
    </source>
</evidence>
<name>A0A8S3TFX2_MYTED</name>
<feature type="repeat" description="ANK" evidence="3">
    <location>
        <begin position="218"/>
        <end position="250"/>
    </location>
</feature>
<dbReference type="AlphaFoldDB" id="A0A8S3TFX2"/>
<reference evidence="5" key="1">
    <citation type="submission" date="2021-03" db="EMBL/GenBank/DDBJ databases">
        <authorList>
            <person name="Bekaert M."/>
        </authorList>
    </citation>
    <scope>NUCLEOTIDE SEQUENCE</scope>
</reference>
<feature type="repeat" description="ANK" evidence="3">
    <location>
        <begin position="471"/>
        <end position="503"/>
    </location>
</feature>
<protein>
    <recommendedName>
        <fullName evidence="4">DZIP3-like HEPN domain-containing protein</fullName>
    </recommendedName>
</protein>
<evidence type="ECO:0000256" key="1">
    <source>
        <dbReference type="ARBA" id="ARBA00022737"/>
    </source>
</evidence>
<dbReference type="SUPFAM" id="SSF48403">
    <property type="entry name" value="Ankyrin repeat"/>
    <property type="match status" value="1"/>
</dbReference>
<evidence type="ECO:0000256" key="2">
    <source>
        <dbReference type="ARBA" id="ARBA00023043"/>
    </source>
</evidence>
<dbReference type="InterPro" id="IPR002110">
    <property type="entry name" value="Ankyrin_rpt"/>
</dbReference>
<dbReference type="PROSITE" id="PS50297">
    <property type="entry name" value="ANK_REP_REGION"/>
    <property type="match status" value="3"/>
</dbReference>
<dbReference type="PANTHER" id="PTHR24198">
    <property type="entry name" value="ANKYRIN REPEAT AND PROTEIN KINASE DOMAIN-CONTAINING PROTEIN"/>
    <property type="match status" value="1"/>
</dbReference>
<dbReference type="SMART" id="SM00248">
    <property type="entry name" value="ANK"/>
    <property type="match status" value="8"/>
</dbReference>
<feature type="repeat" description="ANK" evidence="3">
    <location>
        <begin position="353"/>
        <end position="385"/>
    </location>
</feature>
<dbReference type="EMBL" id="CAJPWZ010002067">
    <property type="protein sequence ID" value="CAG2230421.1"/>
    <property type="molecule type" value="Genomic_DNA"/>
</dbReference>
<proteinExistence type="predicted"/>